<protein>
    <submittedName>
        <fullName evidence="2">Uncharacterized protein</fullName>
    </submittedName>
</protein>
<dbReference type="Proteomes" id="UP000623067">
    <property type="component" value="Unassembled WGS sequence"/>
</dbReference>
<comment type="caution">
    <text evidence="2">The sequence shown here is derived from an EMBL/GenBank/DDBJ whole genome shotgun (WGS) entry which is preliminary data.</text>
</comment>
<reference evidence="2" key="2">
    <citation type="submission" date="2020-09" db="EMBL/GenBank/DDBJ databases">
        <authorList>
            <person name="Sun Q."/>
            <person name="Zhou Y."/>
        </authorList>
    </citation>
    <scope>NUCLEOTIDE SEQUENCE</scope>
    <source>
        <strain evidence="2">CGMCC 1.15330</strain>
    </source>
</reference>
<evidence type="ECO:0000313" key="2">
    <source>
        <dbReference type="EMBL" id="GGB32915.1"/>
    </source>
</evidence>
<gene>
    <name evidence="2" type="ORF">GCM10011380_22950</name>
</gene>
<dbReference type="EMBL" id="BMIH01000003">
    <property type="protein sequence ID" value="GGB32915.1"/>
    <property type="molecule type" value="Genomic_DNA"/>
</dbReference>
<reference evidence="2" key="1">
    <citation type="journal article" date="2014" name="Int. J. Syst. Evol. Microbiol.">
        <title>Complete genome sequence of Corynebacterium casei LMG S-19264T (=DSM 44701T), isolated from a smear-ripened cheese.</title>
        <authorList>
            <consortium name="US DOE Joint Genome Institute (JGI-PGF)"/>
            <person name="Walter F."/>
            <person name="Albersmeier A."/>
            <person name="Kalinowski J."/>
            <person name="Ruckert C."/>
        </authorList>
    </citation>
    <scope>NUCLEOTIDE SEQUENCE</scope>
    <source>
        <strain evidence="2">CGMCC 1.15330</strain>
    </source>
</reference>
<feature type="region of interest" description="Disordered" evidence="1">
    <location>
        <begin position="62"/>
        <end position="85"/>
    </location>
</feature>
<feature type="compositionally biased region" description="Polar residues" evidence="1">
    <location>
        <begin position="73"/>
        <end position="85"/>
    </location>
</feature>
<evidence type="ECO:0000313" key="3">
    <source>
        <dbReference type="Proteomes" id="UP000623067"/>
    </source>
</evidence>
<accession>A0A916T884</accession>
<dbReference type="AlphaFoldDB" id="A0A916T884"/>
<name>A0A916T884_9SPHN</name>
<sequence length="85" mass="9236">MTYPTVRTEPETHLCFDFAQPGRVSAAAHAGCRAWKATHVRRSVSIQGTARDRRPADVPAFRVSDWPGASDCDPSSTHLSIASRG</sequence>
<proteinExistence type="predicted"/>
<keyword evidence="3" id="KW-1185">Reference proteome</keyword>
<evidence type="ECO:0000256" key="1">
    <source>
        <dbReference type="SAM" id="MobiDB-lite"/>
    </source>
</evidence>
<organism evidence="2 3">
    <name type="scientific">Sphingomonas metalli</name>
    <dbReference type="NCBI Taxonomy" id="1779358"/>
    <lineage>
        <taxon>Bacteria</taxon>
        <taxon>Pseudomonadati</taxon>
        <taxon>Pseudomonadota</taxon>
        <taxon>Alphaproteobacteria</taxon>
        <taxon>Sphingomonadales</taxon>
        <taxon>Sphingomonadaceae</taxon>
        <taxon>Sphingomonas</taxon>
    </lineage>
</organism>